<accession>A0A9P4NVP1</accession>
<evidence type="ECO:0000313" key="2">
    <source>
        <dbReference type="EMBL" id="KAF2432540.1"/>
    </source>
</evidence>
<gene>
    <name evidence="2" type="ORF">EJ08DRAFT_658887</name>
</gene>
<evidence type="ECO:0000256" key="1">
    <source>
        <dbReference type="SAM" id="MobiDB-lite"/>
    </source>
</evidence>
<keyword evidence="3" id="KW-1185">Reference proteome</keyword>
<proteinExistence type="predicted"/>
<reference evidence="2" key="1">
    <citation type="journal article" date="2020" name="Stud. Mycol.">
        <title>101 Dothideomycetes genomes: a test case for predicting lifestyles and emergence of pathogens.</title>
        <authorList>
            <person name="Haridas S."/>
            <person name="Albert R."/>
            <person name="Binder M."/>
            <person name="Bloem J."/>
            <person name="Labutti K."/>
            <person name="Salamov A."/>
            <person name="Andreopoulos B."/>
            <person name="Baker S."/>
            <person name="Barry K."/>
            <person name="Bills G."/>
            <person name="Bluhm B."/>
            <person name="Cannon C."/>
            <person name="Castanera R."/>
            <person name="Culley D."/>
            <person name="Daum C."/>
            <person name="Ezra D."/>
            <person name="Gonzalez J."/>
            <person name="Henrissat B."/>
            <person name="Kuo A."/>
            <person name="Liang C."/>
            <person name="Lipzen A."/>
            <person name="Lutzoni F."/>
            <person name="Magnuson J."/>
            <person name="Mondo S."/>
            <person name="Nolan M."/>
            <person name="Ohm R."/>
            <person name="Pangilinan J."/>
            <person name="Park H.-J."/>
            <person name="Ramirez L."/>
            <person name="Alfaro M."/>
            <person name="Sun H."/>
            <person name="Tritt A."/>
            <person name="Yoshinaga Y."/>
            <person name="Zwiers L.-H."/>
            <person name="Turgeon B."/>
            <person name="Goodwin S."/>
            <person name="Spatafora J."/>
            <person name="Crous P."/>
            <person name="Grigoriev I."/>
        </authorList>
    </citation>
    <scope>NUCLEOTIDE SEQUENCE</scope>
    <source>
        <strain evidence="2">CBS 130266</strain>
    </source>
</reference>
<organism evidence="2 3">
    <name type="scientific">Tothia fuscella</name>
    <dbReference type="NCBI Taxonomy" id="1048955"/>
    <lineage>
        <taxon>Eukaryota</taxon>
        <taxon>Fungi</taxon>
        <taxon>Dikarya</taxon>
        <taxon>Ascomycota</taxon>
        <taxon>Pezizomycotina</taxon>
        <taxon>Dothideomycetes</taxon>
        <taxon>Pleosporomycetidae</taxon>
        <taxon>Venturiales</taxon>
        <taxon>Cylindrosympodiaceae</taxon>
        <taxon>Tothia</taxon>
    </lineage>
</organism>
<dbReference type="AlphaFoldDB" id="A0A9P4NVP1"/>
<feature type="compositionally biased region" description="Polar residues" evidence="1">
    <location>
        <begin position="323"/>
        <end position="332"/>
    </location>
</feature>
<protein>
    <submittedName>
        <fullName evidence="2">Uncharacterized protein</fullName>
    </submittedName>
</protein>
<comment type="caution">
    <text evidence="2">The sequence shown here is derived from an EMBL/GenBank/DDBJ whole genome shotgun (WGS) entry which is preliminary data.</text>
</comment>
<dbReference type="EMBL" id="MU007025">
    <property type="protein sequence ID" value="KAF2432540.1"/>
    <property type="molecule type" value="Genomic_DNA"/>
</dbReference>
<feature type="region of interest" description="Disordered" evidence="1">
    <location>
        <begin position="317"/>
        <end position="355"/>
    </location>
</feature>
<dbReference type="OrthoDB" id="2019572at2759"/>
<evidence type="ECO:0000313" key="3">
    <source>
        <dbReference type="Proteomes" id="UP000800235"/>
    </source>
</evidence>
<name>A0A9P4NVP1_9PEZI</name>
<dbReference type="Proteomes" id="UP000800235">
    <property type="component" value="Unassembled WGS sequence"/>
</dbReference>
<sequence length="488" mass="55201">MRIEEDIPRKSPFPSSKPEESEVNLMKKILVDYPRGLPEELDLSNDDWLLDTLRCWNEHERQHALDHFIRIKGYVGGYGLNRCESHEEYFSTYESQASQSVRAMLNIVYHCRAFRDRILPQLVYLNLIFCVAPRNTFLWQVDSFVQLTNFFKRINQRTTILVKRIYVASLETLTPAGSERYKELEPFHTFYTHCDFGVSMVVSLRQEAGGAEAESSYKLASPFSTYSRPKDVAITNIKFMFKNYRSSLFELRTTTAAILASSALNPTTRLRRMVSVLSCLTTPVTISGPRSCPTSILCRSSPSKCYISNICTRSRSSLHHQHNNTTSSTSAAGLSHVRQHNALSSRANRGEIGGARRIRRNQRPLGAHLALPCIIIVLSSSKVFMMAGSSSQSQAINPRTMQTVRSLPTIPGMMRTYPFTAAIAPLPWSYANAWKSEILVCGGFITIITPPLLRLARRILHSTIYYPQEGKVLVNLRLDSVAMDWESG</sequence>